<dbReference type="EMBL" id="BK059103">
    <property type="protein sequence ID" value="DAE30305.1"/>
    <property type="molecule type" value="Genomic_DNA"/>
</dbReference>
<protein>
    <submittedName>
        <fullName evidence="2">Uncharacterized protein</fullName>
    </submittedName>
</protein>
<evidence type="ECO:0000313" key="2">
    <source>
        <dbReference type="EMBL" id="DAE30305.1"/>
    </source>
</evidence>
<reference evidence="2" key="1">
    <citation type="journal article" date="2021" name="Proc. Natl. Acad. Sci. U.S.A.">
        <title>A Catalog of Tens of Thousands of Viruses from Human Metagenomes Reveals Hidden Associations with Chronic Diseases.</title>
        <authorList>
            <person name="Tisza M.J."/>
            <person name="Buck C.B."/>
        </authorList>
    </citation>
    <scope>NUCLEOTIDE SEQUENCE</scope>
    <source>
        <strain evidence="2">Ct5rm7</strain>
    </source>
</reference>
<feature type="compositionally biased region" description="Polar residues" evidence="1">
    <location>
        <begin position="10"/>
        <end position="19"/>
    </location>
</feature>
<accession>A0A8S5RGU6</accession>
<proteinExistence type="predicted"/>
<evidence type="ECO:0000256" key="1">
    <source>
        <dbReference type="SAM" id="MobiDB-lite"/>
    </source>
</evidence>
<sequence>MEKRFYNSHVLDSQTNGTQVRKKTNEKIDN</sequence>
<name>A0A8S5RGU6_9VIRU</name>
<organism evidence="2">
    <name type="scientific">virus sp. ct5rm7</name>
    <dbReference type="NCBI Taxonomy" id="2827298"/>
    <lineage>
        <taxon>Viruses</taxon>
    </lineage>
</organism>
<feature type="region of interest" description="Disordered" evidence="1">
    <location>
        <begin position="1"/>
        <end position="30"/>
    </location>
</feature>